<protein>
    <submittedName>
        <fullName evidence="2">cDNA FLJ20712 fis, clone HUV01027</fullName>
    </submittedName>
</protein>
<evidence type="ECO:0000256" key="1">
    <source>
        <dbReference type="SAM" id="MobiDB-lite"/>
    </source>
</evidence>
<name>Q9NWP0_HUMAN</name>
<evidence type="ECO:0000313" key="2">
    <source>
        <dbReference type="EMBL" id="BAA91339.1"/>
    </source>
</evidence>
<dbReference type="AlphaFoldDB" id="Q9NWP0"/>
<reference evidence="2" key="1">
    <citation type="submission" date="2000-02" db="EMBL/GenBank/DDBJ databases">
        <title>NEDO human cDNA sequencing project.</title>
        <authorList>
            <person name="Tanigami A."/>
            <person name="Fujiwara T."/>
            <person name="Ono T."/>
            <person name="Yamada K."/>
            <person name="Fujii Y."/>
            <person name="Ozaki K."/>
            <person name="Hirao M."/>
            <person name="Ohmori Y."/>
            <person name="Ota T."/>
            <person name="Suzuki Y."/>
            <person name="Obayashi M."/>
            <person name="Nishi T."/>
            <person name="Shibahara T."/>
            <person name="Tanaka T."/>
            <person name="Nakamura Y."/>
            <person name="Isogai T."/>
            <person name="Sugano S."/>
        </authorList>
    </citation>
    <scope>NUCLEOTIDE SEQUENCE</scope>
</reference>
<accession>Q9NWP0</accession>
<organism evidence="2">
    <name type="scientific">Homo sapiens</name>
    <name type="common">Human</name>
    <dbReference type="NCBI Taxonomy" id="9606"/>
    <lineage>
        <taxon>Eukaryota</taxon>
        <taxon>Metazoa</taxon>
        <taxon>Chordata</taxon>
        <taxon>Craniata</taxon>
        <taxon>Vertebrata</taxon>
        <taxon>Euteleostomi</taxon>
        <taxon>Mammalia</taxon>
        <taxon>Eutheria</taxon>
        <taxon>Euarchontoglires</taxon>
        <taxon>Primates</taxon>
        <taxon>Haplorrhini</taxon>
        <taxon>Catarrhini</taxon>
        <taxon>Hominidae</taxon>
        <taxon>Homo</taxon>
    </lineage>
</organism>
<dbReference type="EMBL" id="AK000719">
    <property type="protein sequence ID" value="BAA91339.1"/>
    <property type="molecule type" value="mRNA"/>
</dbReference>
<feature type="region of interest" description="Disordered" evidence="1">
    <location>
        <begin position="18"/>
        <end position="43"/>
    </location>
</feature>
<proteinExistence type="evidence at transcript level"/>
<sequence length="211" mass="22130">MPDPPKFLLLLPQGAGRAQSAAPGALQPHKHAPAPGGGRAAGKDISEVSCGCNKLFKSALEHRCDLSFSILGQTAPETGNSPAPTHPTPQALLVGVGQGELSGMPGLSVQAWQPCPMGGADSVSHAPCPREEVGVPSIEMVKNKGGSDRLWDPVRSAFAGRKRLGHMERVINWKILGSSILKGDMIPWKGHELSCQFVLAFSNQCCVATAN</sequence>